<dbReference type="InterPro" id="IPR029063">
    <property type="entry name" value="SAM-dependent_MTases_sf"/>
</dbReference>
<evidence type="ECO:0000313" key="2">
    <source>
        <dbReference type="EMBL" id="SVE38464.1"/>
    </source>
</evidence>
<proteinExistence type="predicted"/>
<dbReference type="Pfam" id="PF05050">
    <property type="entry name" value="Methyltransf_21"/>
    <property type="match status" value="1"/>
</dbReference>
<protein>
    <recommendedName>
        <fullName evidence="1">Methyltransferase FkbM domain-containing protein</fullName>
    </recommendedName>
</protein>
<gene>
    <name evidence="2" type="ORF">METZ01_LOCUS491318</name>
</gene>
<dbReference type="EMBL" id="UINC01213604">
    <property type="protein sequence ID" value="SVE38464.1"/>
    <property type="molecule type" value="Genomic_DNA"/>
</dbReference>
<accession>A0A383D2D0</accession>
<name>A0A383D2D0_9ZZZZ</name>
<evidence type="ECO:0000259" key="1">
    <source>
        <dbReference type="Pfam" id="PF05050"/>
    </source>
</evidence>
<dbReference type="AlphaFoldDB" id="A0A383D2D0"/>
<reference evidence="2" key="1">
    <citation type="submission" date="2018-05" db="EMBL/GenBank/DDBJ databases">
        <authorList>
            <person name="Lanie J.A."/>
            <person name="Ng W.-L."/>
            <person name="Kazmierczak K.M."/>
            <person name="Andrzejewski T.M."/>
            <person name="Davidsen T.M."/>
            <person name="Wayne K.J."/>
            <person name="Tettelin H."/>
            <person name="Glass J.I."/>
            <person name="Rusch D."/>
            <person name="Podicherti R."/>
            <person name="Tsui H.-C.T."/>
            <person name="Winkler M.E."/>
        </authorList>
    </citation>
    <scope>NUCLEOTIDE SEQUENCE</scope>
</reference>
<feature type="non-terminal residue" evidence="2">
    <location>
        <position position="159"/>
    </location>
</feature>
<dbReference type="Gene3D" id="3.40.50.150">
    <property type="entry name" value="Vaccinia Virus protein VP39"/>
    <property type="match status" value="1"/>
</dbReference>
<dbReference type="SUPFAM" id="SSF53335">
    <property type="entry name" value="S-adenosyl-L-methionine-dependent methyltransferases"/>
    <property type="match status" value="1"/>
</dbReference>
<dbReference type="InterPro" id="IPR006342">
    <property type="entry name" value="FkbM_mtfrase"/>
</dbReference>
<sequence>MNKNYNNIIELVVIGAHNGSKIEKLIRNTTGKVILVEPVRDLFVKLRSRFNDLSNVAFCNYGVSSITAIKDFYRFNSEEIINGELVKKKLERHSRELASFADELGSLKEEHINSHYKVYNINPAEYNIKESIQFLSFADFAKTNQIEYINTLQIDTEGH</sequence>
<feature type="domain" description="Methyltransferase FkbM" evidence="1">
    <location>
        <begin position="14"/>
        <end position="159"/>
    </location>
</feature>
<organism evidence="2">
    <name type="scientific">marine metagenome</name>
    <dbReference type="NCBI Taxonomy" id="408172"/>
    <lineage>
        <taxon>unclassified sequences</taxon>
        <taxon>metagenomes</taxon>
        <taxon>ecological metagenomes</taxon>
    </lineage>
</organism>